<evidence type="ECO:0000256" key="4">
    <source>
        <dbReference type="SAM" id="Phobius"/>
    </source>
</evidence>
<dbReference type="AlphaFoldDB" id="B3MPM0"/>
<dbReference type="Gene3D" id="3.40.50.2000">
    <property type="entry name" value="Glycogen Phosphorylase B"/>
    <property type="match status" value="2"/>
</dbReference>
<reference evidence="6 7" key="1">
    <citation type="journal article" date="2007" name="Nature">
        <title>Evolution of genes and genomes on the Drosophila phylogeny.</title>
        <authorList>
            <consortium name="Drosophila 12 Genomes Consortium"/>
            <person name="Clark A.G."/>
            <person name="Eisen M.B."/>
            <person name="Smith D.R."/>
            <person name="Bergman C.M."/>
            <person name="Oliver B."/>
            <person name="Markow T.A."/>
            <person name="Kaufman T.C."/>
            <person name="Kellis M."/>
            <person name="Gelbart W."/>
            <person name="Iyer V.N."/>
            <person name="Pollard D.A."/>
            <person name="Sackton T.B."/>
            <person name="Larracuente A.M."/>
            <person name="Singh N.D."/>
            <person name="Abad J.P."/>
            <person name="Abt D.N."/>
            <person name="Adryan B."/>
            <person name="Aguade M."/>
            <person name="Akashi H."/>
            <person name="Anderson W.W."/>
            <person name="Aquadro C.F."/>
            <person name="Ardell D.H."/>
            <person name="Arguello R."/>
            <person name="Artieri C.G."/>
            <person name="Barbash D.A."/>
            <person name="Barker D."/>
            <person name="Barsanti P."/>
            <person name="Batterham P."/>
            <person name="Batzoglou S."/>
            <person name="Begun D."/>
            <person name="Bhutkar A."/>
            <person name="Blanco E."/>
            <person name="Bosak S.A."/>
            <person name="Bradley R.K."/>
            <person name="Brand A.D."/>
            <person name="Brent M.R."/>
            <person name="Brooks A.N."/>
            <person name="Brown R.H."/>
            <person name="Butlin R.K."/>
            <person name="Caggese C."/>
            <person name="Calvi B.R."/>
            <person name="Bernardo de Carvalho A."/>
            <person name="Caspi A."/>
            <person name="Castrezana S."/>
            <person name="Celniker S.E."/>
            <person name="Chang J.L."/>
            <person name="Chapple C."/>
            <person name="Chatterji S."/>
            <person name="Chinwalla A."/>
            <person name="Civetta A."/>
            <person name="Clifton S.W."/>
            <person name="Comeron J.M."/>
            <person name="Costello J.C."/>
            <person name="Coyne J.A."/>
            <person name="Daub J."/>
            <person name="David R.G."/>
            <person name="Delcher A.L."/>
            <person name="Delehaunty K."/>
            <person name="Do C.B."/>
            <person name="Ebling H."/>
            <person name="Edwards K."/>
            <person name="Eickbush T."/>
            <person name="Evans J.D."/>
            <person name="Filipski A."/>
            <person name="Findeiss S."/>
            <person name="Freyhult E."/>
            <person name="Fulton L."/>
            <person name="Fulton R."/>
            <person name="Garcia A.C."/>
            <person name="Gardiner A."/>
            <person name="Garfield D.A."/>
            <person name="Garvin B.E."/>
            <person name="Gibson G."/>
            <person name="Gilbert D."/>
            <person name="Gnerre S."/>
            <person name="Godfrey J."/>
            <person name="Good R."/>
            <person name="Gotea V."/>
            <person name="Gravely B."/>
            <person name="Greenberg A.J."/>
            <person name="Griffiths-Jones S."/>
            <person name="Gross S."/>
            <person name="Guigo R."/>
            <person name="Gustafson E.A."/>
            <person name="Haerty W."/>
            <person name="Hahn M.W."/>
            <person name="Halligan D.L."/>
            <person name="Halpern A.L."/>
            <person name="Halter G.M."/>
            <person name="Han M.V."/>
            <person name="Heger A."/>
            <person name="Hillier L."/>
            <person name="Hinrichs A.S."/>
            <person name="Holmes I."/>
            <person name="Hoskins R.A."/>
            <person name="Hubisz M.J."/>
            <person name="Hultmark D."/>
            <person name="Huntley M.A."/>
            <person name="Jaffe D.B."/>
            <person name="Jagadeeshan S."/>
            <person name="Jeck W.R."/>
            <person name="Johnson J."/>
            <person name="Jones C.D."/>
            <person name="Jordan W.C."/>
            <person name="Karpen G.H."/>
            <person name="Kataoka E."/>
            <person name="Keightley P.D."/>
            <person name="Kheradpour P."/>
            <person name="Kirkness E.F."/>
            <person name="Koerich L.B."/>
            <person name="Kristiansen K."/>
            <person name="Kudrna D."/>
            <person name="Kulathinal R.J."/>
            <person name="Kumar S."/>
            <person name="Kwok R."/>
            <person name="Lander E."/>
            <person name="Langley C.H."/>
            <person name="Lapoint R."/>
            <person name="Lazzaro B.P."/>
            <person name="Lee S.J."/>
            <person name="Levesque L."/>
            <person name="Li R."/>
            <person name="Lin C.F."/>
            <person name="Lin M.F."/>
            <person name="Lindblad-Toh K."/>
            <person name="Llopart A."/>
            <person name="Long M."/>
            <person name="Low L."/>
            <person name="Lozovsky E."/>
            <person name="Lu J."/>
            <person name="Luo M."/>
            <person name="Machado C.A."/>
            <person name="Makalowski W."/>
            <person name="Marzo M."/>
            <person name="Matsuda M."/>
            <person name="Matzkin L."/>
            <person name="McAllister B."/>
            <person name="McBride C.S."/>
            <person name="McKernan B."/>
            <person name="McKernan K."/>
            <person name="Mendez-Lago M."/>
            <person name="Minx P."/>
            <person name="Mollenhauer M.U."/>
            <person name="Montooth K."/>
            <person name="Mount S.M."/>
            <person name="Mu X."/>
            <person name="Myers E."/>
            <person name="Negre B."/>
            <person name="Newfeld S."/>
            <person name="Nielsen R."/>
            <person name="Noor M.A."/>
            <person name="O'Grady P."/>
            <person name="Pachter L."/>
            <person name="Papaceit M."/>
            <person name="Parisi M.J."/>
            <person name="Parisi M."/>
            <person name="Parts L."/>
            <person name="Pedersen J.S."/>
            <person name="Pesole G."/>
            <person name="Phillippy A.M."/>
            <person name="Ponting C.P."/>
            <person name="Pop M."/>
            <person name="Porcelli D."/>
            <person name="Powell J.R."/>
            <person name="Prohaska S."/>
            <person name="Pruitt K."/>
            <person name="Puig M."/>
            <person name="Quesneville H."/>
            <person name="Ram K.R."/>
            <person name="Rand D."/>
            <person name="Rasmussen M.D."/>
            <person name="Reed L.K."/>
            <person name="Reenan R."/>
            <person name="Reily A."/>
            <person name="Remington K.A."/>
            <person name="Rieger T.T."/>
            <person name="Ritchie M.G."/>
            <person name="Robin C."/>
            <person name="Rogers Y.H."/>
            <person name="Rohde C."/>
            <person name="Rozas J."/>
            <person name="Rubenfield M.J."/>
            <person name="Ruiz A."/>
            <person name="Russo S."/>
            <person name="Salzberg S.L."/>
            <person name="Sanchez-Gracia A."/>
            <person name="Saranga D.J."/>
            <person name="Sato H."/>
            <person name="Schaeffer S.W."/>
            <person name="Schatz M.C."/>
            <person name="Schlenke T."/>
            <person name="Schwartz R."/>
            <person name="Segarra C."/>
            <person name="Singh R.S."/>
            <person name="Sirot L."/>
            <person name="Sirota M."/>
            <person name="Sisneros N.B."/>
            <person name="Smith C.D."/>
            <person name="Smith T.F."/>
            <person name="Spieth J."/>
            <person name="Stage D.E."/>
            <person name="Stark A."/>
            <person name="Stephan W."/>
            <person name="Strausberg R.L."/>
            <person name="Strempel S."/>
            <person name="Sturgill D."/>
            <person name="Sutton G."/>
            <person name="Sutton G.G."/>
            <person name="Tao W."/>
            <person name="Teichmann S."/>
            <person name="Tobari Y.N."/>
            <person name="Tomimura Y."/>
            <person name="Tsolas J.M."/>
            <person name="Valente V.L."/>
            <person name="Venter E."/>
            <person name="Venter J.C."/>
            <person name="Vicario S."/>
            <person name="Vieira F.G."/>
            <person name="Vilella A.J."/>
            <person name="Villasante A."/>
            <person name="Walenz B."/>
            <person name="Wang J."/>
            <person name="Wasserman M."/>
            <person name="Watts T."/>
            <person name="Wilson D."/>
            <person name="Wilson R.K."/>
            <person name="Wing R.A."/>
            <person name="Wolfner M.F."/>
            <person name="Wong A."/>
            <person name="Wong G.K."/>
            <person name="Wu C.I."/>
            <person name="Wu G."/>
            <person name="Yamamoto D."/>
            <person name="Yang H.P."/>
            <person name="Yang S.P."/>
            <person name="Yorke J.A."/>
            <person name="Yoshida K."/>
            <person name="Zdobnov E."/>
            <person name="Zhang P."/>
            <person name="Zhang Y."/>
            <person name="Zimin A.V."/>
            <person name="Baldwin J."/>
            <person name="Abdouelleil A."/>
            <person name="Abdulkadir J."/>
            <person name="Abebe A."/>
            <person name="Abera B."/>
            <person name="Abreu J."/>
            <person name="Acer S.C."/>
            <person name="Aftuck L."/>
            <person name="Alexander A."/>
            <person name="An P."/>
            <person name="Anderson E."/>
            <person name="Anderson S."/>
            <person name="Arachi H."/>
            <person name="Azer M."/>
            <person name="Bachantsang P."/>
            <person name="Barry A."/>
            <person name="Bayul T."/>
            <person name="Berlin A."/>
            <person name="Bessette D."/>
            <person name="Bloom T."/>
            <person name="Blye J."/>
            <person name="Boguslavskiy L."/>
            <person name="Bonnet C."/>
            <person name="Boukhgalter B."/>
            <person name="Bourzgui I."/>
            <person name="Brown A."/>
            <person name="Cahill P."/>
            <person name="Channer S."/>
            <person name="Cheshatsang Y."/>
            <person name="Chuda L."/>
            <person name="Citroen M."/>
            <person name="Collymore A."/>
            <person name="Cooke P."/>
            <person name="Costello M."/>
            <person name="D'Aco K."/>
            <person name="Daza R."/>
            <person name="De Haan G."/>
            <person name="DeGray S."/>
            <person name="DeMaso C."/>
            <person name="Dhargay N."/>
            <person name="Dooley K."/>
            <person name="Dooley E."/>
            <person name="Doricent M."/>
            <person name="Dorje P."/>
            <person name="Dorjee K."/>
            <person name="Dupes A."/>
            <person name="Elong R."/>
            <person name="Falk J."/>
            <person name="Farina A."/>
            <person name="Faro S."/>
            <person name="Ferguson D."/>
            <person name="Fisher S."/>
            <person name="Foley C.D."/>
            <person name="Franke A."/>
            <person name="Friedrich D."/>
            <person name="Gadbois L."/>
            <person name="Gearin G."/>
            <person name="Gearin C.R."/>
            <person name="Giannoukos G."/>
            <person name="Goode T."/>
            <person name="Graham J."/>
            <person name="Grandbois E."/>
            <person name="Grewal S."/>
            <person name="Gyaltsen K."/>
            <person name="Hafez N."/>
            <person name="Hagos B."/>
            <person name="Hall J."/>
            <person name="Henson C."/>
            <person name="Hollinger A."/>
            <person name="Honan T."/>
            <person name="Huard M.D."/>
            <person name="Hughes L."/>
            <person name="Hurhula B."/>
            <person name="Husby M.E."/>
            <person name="Kamat A."/>
            <person name="Kanga B."/>
            <person name="Kashin S."/>
            <person name="Khazanovich D."/>
            <person name="Kisner P."/>
            <person name="Lance K."/>
            <person name="Lara M."/>
            <person name="Lee W."/>
            <person name="Lennon N."/>
            <person name="Letendre F."/>
            <person name="LeVine R."/>
            <person name="Lipovsky A."/>
            <person name="Liu X."/>
            <person name="Liu J."/>
            <person name="Liu S."/>
            <person name="Lokyitsang T."/>
            <person name="Lokyitsang Y."/>
            <person name="Lubonja R."/>
            <person name="Lui A."/>
            <person name="MacDonald P."/>
            <person name="Magnisalis V."/>
            <person name="Maru K."/>
            <person name="Matthews C."/>
            <person name="McCusker W."/>
            <person name="McDonough S."/>
            <person name="Mehta T."/>
            <person name="Meldrim J."/>
            <person name="Meneus L."/>
            <person name="Mihai O."/>
            <person name="Mihalev A."/>
            <person name="Mihova T."/>
            <person name="Mittelman R."/>
            <person name="Mlenga V."/>
            <person name="Montmayeur A."/>
            <person name="Mulrain L."/>
            <person name="Navidi A."/>
            <person name="Naylor J."/>
            <person name="Negash T."/>
            <person name="Nguyen T."/>
            <person name="Nguyen N."/>
            <person name="Nicol R."/>
            <person name="Norbu C."/>
            <person name="Norbu N."/>
            <person name="Novod N."/>
            <person name="O'Neill B."/>
            <person name="Osman S."/>
            <person name="Markiewicz E."/>
            <person name="Oyono O.L."/>
            <person name="Patti C."/>
            <person name="Phunkhang P."/>
            <person name="Pierre F."/>
            <person name="Priest M."/>
            <person name="Raghuraman S."/>
            <person name="Rege F."/>
            <person name="Reyes R."/>
            <person name="Rise C."/>
            <person name="Rogov P."/>
            <person name="Ross K."/>
            <person name="Ryan E."/>
            <person name="Settipalli S."/>
            <person name="Shea T."/>
            <person name="Sherpa N."/>
            <person name="Shi L."/>
            <person name="Shih D."/>
            <person name="Sparrow T."/>
            <person name="Spaulding J."/>
            <person name="Stalker J."/>
            <person name="Stange-Thomann N."/>
            <person name="Stavropoulos S."/>
            <person name="Stone C."/>
            <person name="Strader C."/>
            <person name="Tesfaye S."/>
            <person name="Thomson T."/>
            <person name="Thoulutsang Y."/>
            <person name="Thoulutsang D."/>
            <person name="Topham K."/>
            <person name="Topping I."/>
            <person name="Tsamla T."/>
            <person name="Vassiliev H."/>
            <person name="Vo A."/>
            <person name="Wangchuk T."/>
            <person name="Wangdi T."/>
            <person name="Weiand M."/>
            <person name="Wilkinson J."/>
            <person name="Wilson A."/>
            <person name="Yadav S."/>
            <person name="Young G."/>
            <person name="Yu Q."/>
            <person name="Zembek L."/>
            <person name="Zhong D."/>
            <person name="Zimmer A."/>
            <person name="Zwirko Z."/>
            <person name="Jaffe D.B."/>
            <person name="Alvarez P."/>
            <person name="Brockman W."/>
            <person name="Butler J."/>
            <person name="Chin C."/>
            <person name="Gnerre S."/>
            <person name="Grabherr M."/>
            <person name="Kleber M."/>
            <person name="Mauceli E."/>
            <person name="MacCallum I."/>
        </authorList>
    </citation>
    <scope>NUCLEOTIDE SEQUENCE [LARGE SCALE GENOMIC DNA]</scope>
    <source>
        <strain evidence="7">Tucson 14024-0371.13</strain>
    </source>
</reference>
<dbReference type="Proteomes" id="UP000007801">
    <property type="component" value="Unassembled WGS sequence"/>
</dbReference>
<evidence type="ECO:0000313" key="7">
    <source>
        <dbReference type="Proteomes" id="UP000007801"/>
    </source>
</evidence>
<organism evidence="6 7">
    <name type="scientific">Drosophila ananassae</name>
    <name type="common">Fruit fly</name>
    <dbReference type="NCBI Taxonomy" id="7217"/>
    <lineage>
        <taxon>Eukaryota</taxon>
        <taxon>Metazoa</taxon>
        <taxon>Ecdysozoa</taxon>
        <taxon>Arthropoda</taxon>
        <taxon>Hexapoda</taxon>
        <taxon>Insecta</taxon>
        <taxon>Pterygota</taxon>
        <taxon>Neoptera</taxon>
        <taxon>Endopterygota</taxon>
        <taxon>Diptera</taxon>
        <taxon>Brachycera</taxon>
        <taxon>Muscomorpha</taxon>
        <taxon>Ephydroidea</taxon>
        <taxon>Drosophilidae</taxon>
        <taxon>Drosophila</taxon>
        <taxon>Sophophora</taxon>
    </lineage>
</organism>
<proteinExistence type="inferred from homology"/>
<dbReference type="HOGENOM" id="CLU_012949_0_2_1"/>
<keyword evidence="4" id="KW-0472">Membrane</keyword>
<dbReference type="PhylomeDB" id="B3MPM0"/>
<dbReference type="OMA" id="FAMFRMF"/>
<evidence type="ECO:0000256" key="1">
    <source>
        <dbReference type="ARBA" id="ARBA00009995"/>
    </source>
</evidence>
<protein>
    <submittedName>
        <fullName evidence="6">Uncharacterized protein</fullName>
    </submittedName>
</protein>
<dbReference type="FunFam" id="3.40.50.2000:FF:000050">
    <property type="entry name" value="UDP-glucuronosyltransferase"/>
    <property type="match status" value="1"/>
</dbReference>
<evidence type="ECO:0000256" key="5">
    <source>
        <dbReference type="SAM" id="SignalP"/>
    </source>
</evidence>
<dbReference type="PANTHER" id="PTHR48043">
    <property type="entry name" value="EG:EG0003.4 PROTEIN-RELATED"/>
    <property type="match status" value="1"/>
</dbReference>
<dbReference type="CDD" id="cd03784">
    <property type="entry name" value="GT1_Gtf-like"/>
    <property type="match status" value="1"/>
</dbReference>
<dbReference type="InParanoid" id="B3MPM0"/>
<accession>B3MPM0</accession>
<keyword evidence="3 6" id="KW-0808">Transferase</keyword>
<sequence>MRIISGALSIVITLLSILASGQCANILGIFTVPMASHTIVHLSVAKVLAERGHNLTIVTLFDLPVKHEDFTVIQVPPSKEDEQQLNEVIGEATATANNGFLAAFLNAPKFLNILLRIMENAIRDPRVKALYENKNNKFDLMISGYLNNDFQLGIARKLKVPVIAAFPQQPLEFIASVVGNPSSLSSVPGMLTSAEKGKVMSLGQRFLEVLFSWGHSAVQKLMEHGNKKRYRSLFSDDPSMPEYEDLSKNISLMFFNSYGLSDGPIRPNVPAVVEIGGIQIKDQPDPLPPNMAEFLGNATEGAILLSLGSNIKGSHLTPEMVQSIFRVLSNLPQLVIWKWDDLKNTPGTANNILYSKWLPQDDILAHPSIKLFITHAGKGGTAESQYHGKPMLAIPFFGDQPGNAASLVKSGYGLSLSTSELNEENFLSSIVRILEDPSFTNNVKAFSELYRDRPLTAKETVIYWTEYVLRHRGAPHMQSPLVHMSFIAAHNLDIYFLIAFIVYLLVIMIKFICRLCKRKPYKVGKQKVKKN</sequence>
<keyword evidence="5" id="KW-0732">Signal</keyword>
<evidence type="ECO:0000256" key="3">
    <source>
        <dbReference type="ARBA" id="ARBA00022679"/>
    </source>
</evidence>
<dbReference type="SUPFAM" id="SSF53756">
    <property type="entry name" value="UDP-Glycosyltransferase/glycogen phosphorylase"/>
    <property type="match status" value="1"/>
</dbReference>
<dbReference type="Pfam" id="PF00201">
    <property type="entry name" value="UDPGT"/>
    <property type="match status" value="1"/>
</dbReference>
<dbReference type="PANTHER" id="PTHR48043:SF159">
    <property type="entry name" value="EG:EG0003.4 PROTEIN-RELATED"/>
    <property type="match status" value="1"/>
</dbReference>
<evidence type="ECO:0000256" key="2">
    <source>
        <dbReference type="ARBA" id="ARBA00022676"/>
    </source>
</evidence>
<evidence type="ECO:0000313" key="6">
    <source>
        <dbReference type="EMBL" id="EDV32268.1"/>
    </source>
</evidence>
<feature type="signal peptide" evidence="5">
    <location>
        <begin position="1"/>
        <end position="23"/>
    </location>
</feature>
<feature type="chain" id="PRO_5002793669" evidence="5">
    <location>
        <begin position="24"/>
        <end position="531"/>
    </location>
</feature>
<dbReference type="GO" id="GO:0008194">
    <property type="term" value="F:UDP-glycosyltransferase activity"/>
    <property type="evidence" value="ECO:0007669"/>
    <property type="project" value="InterPro"/>
</dbReference>
<comment type="similarity">
    <text evidence="1">Belongs to the UDP-glycosyltransferase family.</text>
</comment>
<keyword evidence="4" id="KW-0812">Transmembrane</keyword>
<dbReference type="GeneID" id="6498553"/>
<dbReference type="eggNOG" id="KOG1192">
    <property type="taxonomic scope" value="Eukaryota"/>
</dbReference>
<keyword evidence="4" id="KW-1133">Transmembrane helix</keyword>
<dbReference type="InterPro" id="IPR002213">
    <property type="entry name" value="UDP_glucos_trans"/>
</dbReference>
<feature type="transmembrane region" description="Helical" evidence="4">
    <location>
        <begin position="494"/>
        <end position="513"/>
    </location>
</feature>
<gene>
    <name evidence="6" type="primary">Dana\GF15748</name>
    <name evidence="6" type="synonym">dana_GLEANR_16512</name>
    <name evidence="6" type="ORF">GF15748</name>
</gene>
<dbReference type="InterPro" id="IPR050271">
    <property type="entry name" value="UDP-glycosyltransferase"/>
</dbReference>
<dbReference type="OrthoDB" id="5835829at2759"/>
<name>B3MPM0_DROAN</name>
<keyword evidence="2 6" id="KW-0328">Glycosyltransferase</keyword>
<dbReference type="KEGG" id="dan:6498553"/>
<dbReference type="EMBL" id="CH902620">
    <property type="protein sequence ID" value="EDV32268.1"/>
    <property type="molecule type" value="Genomic_DNA"/>
</dbReference>
<keyword evidence="7" id="KW-1185">Reference proteome</keyword>